<dbReference type="PANTHER" id="PTHR13931">
    <property type="entry name" value="UBIQUITINATION FACTOR E4"/>
    <property type="match status" value="1"/>
</dbReference>
<feature type="domain" description="U-box" evidence="9">
    <location>
        <begin position="922"/>
        <end position="996"/>
    </location>
</feature>
<keyword evidence="6" id="KW-0808">Transferase</keyword>
<dbReference type="SMART" id="SM00504">
    <property type="entry name" value="Ubox"/>
    <property type="match status" value="1"/>
</dbReference>
<dbReference type="Pfam" id="PF10408">
    <property type="entry name" value="Ufd2P_core"/>
    <property type="match status" value="1"/>
</dbReference>
<proteinExistence type="inferred from homology"/>
<accession>A0ABP1G8F4</accession>
<dbReference type="Pfam" id="PF04564">
    <property type="entry name" value="U-box"/>
    <property type="match status" value="1"/>
</dbReference>
<dbReference type="InterPro" id="IPR019474">
    <property type="entry name" value="Ub_conjug_fac_E4_core"/>
</dbReference>
<evidence type="ECO:0000256" key="8">
    <source>
        <dbReference type="ARBA" id="ARBA00023242"/>
    </source>
</evidence>
<evidence type="ECO:0000256" key="2">
    <source>
        <dbReference type="ARBA" id="ARBA00004496"/>
    </source>
</evidence>
<evidence type="ECO:0000313" key="11">
    <source>
        <dbReference type="Proteomes" id="UP001497392"/>
    </source>
</evidence>
<organism evidence="10 11">
    <name type="scientific">Coccomyxa viridis</name>
    <dbReference type="NCBI Taxonomy" id="1274662"/>
    <lineage>
        <taxon>Eukaryota</taxon>
        <taxon>Viridiplantae</taxon>
        <taxon>Chlorophyta</taxon>
        <taxon>core chlorophytes</taxon>
        <taxon>Trebouxiophyceae</taxon>
        <taxon>Trebouxiophyceae incertae sedis</taxon>
        <taxon>Coccomyxaceae</taxon>
        <taxon>Coccomyxa</taxon>
    </lineage>
</organism>
<dbReference type="InterPro" id="IPR003613">
    <property type="entry name" value="Ubox_domain"/>
</dbReference>
<reference evidence="10 11" key="1">
    <citation type="submission" date="2024-06" db="EMBL/GenBank/DDBJ databases">
        <authorList>
            <person name="Kraege A."/>
            <person name="Thomma B."/>
        </authorList>
    </citation>
    <scope>NUCLEOTIDE SEQUENCE [LARGE SCALE GENOMIC DNA]</scope>
</reference>
<dbReference type="PANTHER" id="PTHR13931:SF2">
    <property type="entry name" value="UBIQUITIN CONJUGATION FACTOR E4 B"/>
    <property type="match status" value="1"/>
</dbReference>
<evidence type="ECO:0000256" key="5">
    <source>
        <dbReference type="ARBA" id="ARBA00022490"/>
    </source>
</evidence>
<evidence type="ECO:0000256" key="6">
    <source>
        <dbReference type="ARBA" id="ARBA00022679"/>
    </source>
</evidence>
<dbReference type="EMBL" id="CAXHTA020000018">
    <property type="protein sequence ID" value="CAL5228501.1"/>
    <property type="molecule type" value="Genomic_DNA"/>
</dbReference>
<keyword evidence="7" id="KW-0833">Ubl conjugation pathway</keyword>
<keyword evidence="5" id="KW-0963">Cytoplasm</keyword>
<dbReference type="Gene3D" id="3.30.40.10">
    <property type="entry name" value="Zinc/RING finger domain, C3HC4 (zinc finger)"/>
    <property type="match status" value="1"/>
</dbReference>
<evidence type="ECO:0000259" key="9">
    <source>
        <dbReference type="PROSITE" id="PS51698"/>
    </source>
</evidence>
<comment type="subcellular location">
    <subcellularLocation>
        <location evidence="2">Cytoplasm</location>
    </subcellularLocation>
    <subcellularLocation>
        <location evidence="1">Nucleus</location>
    </subcellularLocation>
</comment>
<evidence type="ECO:0000313" key="10">
    <source>
        <dbReference type="EMBL" id="CAL5228501.1"/>
    </source>
</evidence>
<comment type="similarity">
    <text evidence="4">Belongs to the ubiquitin conjugation factor E4 family.</text>
</comment>
<protein>
    <submittedName>
        <fullName evidence="10">G11650 protein</fullName>
    </submittedName>
</protein>
<evidence type="ECO:0000256" key="7">
    <source>
        <dbReference type="ARBA" id="ARBA00022786"/>
    </source>
</evidence>
<dbReference type="InterPro" id="IPR013083">
    <property type="entry name" value="Znf_RING/FYVE/PHD"/>
</dbReference>
<evidence type="ECO:0000256" key="3">
    <source>
        <dbReference type="ARBA" id="ARBA00004906"/>
    </source>
</evidence>
<sequence length="1003" mass="114047">MESSAQRESEALRRAFKIRLNDAGSAQQHSDETYLASVAQEISEETGVPIPELRLGRENLERALMARLMEDDLSSEWPLHYLMASYDRLSENLRSSTTIRDQDELNKMTSTLIYGKQLTVSYSGLLLNMDMFPQPDMASQRGALQLLDALDRKGRKSPAHPSHPMPTGFLEDLAARFENEGLEDMLGPSVLELMGRLLGVSPLGDYDSPMQLLIYMTAIKPIARVFIKLPKWAPRLENGRAIQSSTLLGPAFALGVIPDAMSAPRPSVFDTCLQGLSKKSPQEMHRTQETLRTVMHTIYSMLHTLSMNFLKSQDTREGMLAWLALALQSNAERGKMQMDPRKAANHSFFISLNAVLLKLCEPFLEPLSGKAWGKVDPSYVTGSRRIDHREDTKLAVDAEEQEALVERMRLGAAASTPAYHFICECFFLTAKGLHLGFVKAIQDLYSIARNQGHMDRDLRQMEGMVEDMRRRNDPLTAHYERQTLIVKTRKEQLGDMYCGYAAAVSDEELLKSVLAYYRLMAAWMLRIASPAAAAGGQPQLPLPTPAPEHFRMLPEYFVEDMIEVLMYVSRFRPQVLEGTPMEELLLFFVTFMGSPAYIKNPYLRSRMVEVLSQWMPADEEPQGRAAWGRRRTPQAAASVLLLIDSHPLVLNHMVRNIFQLYADIEHTSRNNAFYEKYNLRYSMGDLLQHLWDIPAHRQAWERVAAQEGGFGQLYHSFCHFLETDAIYLLNDAVQTLPTVKEMESKVEDTSAFSALPQEEQTELEQTLSQNRDKLRSDLTLAGRNLSIMRSSTETVTAPWLIREMAPRIASTLNYFLLHLTGPERRKLKIKDAERYGWQPKDMLAEIASIYIHLGGADGQAIFARAIAHDERSFRQEMFAEASKVLRQFMLLPEAEIEELDGLARRVHMAAMEKQQEEELLQDPPDEFKDSLMDTLMEDPVILPASKAVLDRSTINRILLSDAMDPLTRTPLKEEDLIPDVTLKSRIEEWKLEMRRKASEKAQQ</sequence>
<evidence type="ECO:0000256" key="4">
    <source>
        <dbReference type="ARBA" id="ARBA00007434"/>
    </source>
</evidence>
<dbReference type="InterPro" id="IPR045132">
    <property type="entry name" value="UBE4"/>
</dbReference>
<evidence type="ECO:0000256" key="1">
    <source>
        <dbReference type="ARBA" id="ARBA00004123"/>
    </source>
</evidence>
<dbReference type="Proteomes" id="UP001497392">
    <property type="component" value="Unassembled WGS sequence"/>
</dbReference>
<gene>
    <name evidence="10" type="primary">g11650</name>
    <name evidence="10" type="ORF">VP750_LOCUS10407</name>
</gene>
<name>A0ABP1G8F4_9CHLO</name>
<comment type="caution">
    <text evidence="10">The sequence shown here is derived from an EMBL/GenBank/DDBJ whole genome shotgun (WGS) entry which is preliminary data.</text>
</comment>
<keyword evidence="8" id="KW-0539">Nucleus</keyword>
<dbReference type="SUPFAM" id="SSF57850">
    <property type="entry name" value="RING/U-box"/>
    <property type="match status" value="1"/>
</dbReference>
<dbReference type="PROSITE" id="PS51698">
    <property type="entry name" value="U_BOX"/>
    <property type="match status" value="1"/>
</dbReference>
<keyword evidence="11" id="KW-1185">Reference proteome</keyword>
<comment type="pathway">
    <text evidence="3">Protein modification; protein ubiquitination.</text>
</comment>